<keyword evidence="3" id="KW-1185">Reference proteome</keyword>
<dbReference type="EMBL" id="JBHULE010000008">
    <property type="protein sequence ID" value="MFD2561878.1"/>
    <property type="molecule type" value="Genomic_DNA"/>
</dbReference>
<feature type="coiled-coil region" evidence="1">
    <location>
        <begin position="393"/>
        <end position="423"/>
    </location>
</feature>
<dbReference type="RefSeq" id="WP_378289985.1">
    <property type="nucleotide sequence ID" value="NZ_JBHULE010000008.1"/>
</dbReference>
<gene>
    <name evidence="2" type="ORF">ACFSR1_04290</name>
</gene>
<proteinExistence type="predicted"/>
<sequence length="423" mass="45862">MIFVITSNLLVAQGNGRGNRNGNATGNNGNGNGNIDPSNVFVGTDAGTNNTSGLNNVFVGASAGLNNTTGNGNVYIGNRAGETIQGDNKLFIHNDGSEIPLIYGDFATDQLGVNTNIIPDGYNFAVGGSASIDGSVFANGGIFEALDTEAATNATYYKDWGKYSMALSAGKIASTDEEGYQKRKLTFSDFPATATLPEGAELSVANGEKPFFYVSSFDKETRFFVSDPKGDEILKTGNFTPDNSNNPTDNDIKWLHMVQPDSRMVIGSWGGYLLDQGHKLVVKDGTAMIENAIYTNGRIAIGTTEEDPGYALTVKGKVHVQEVKVDLLGVLAPDYVFYEDYKLKTLKEVEDYIDQEGHLPNIPSASEMEAQGVNLKEMNMKLLEKVEELTLYTIAQEKAIKEQKEANDALEKRLQKLEKLLQK</sequence>
<reference evidence="3" key="1">
    <citation type="journal article" date="2019" name="Int. J. Syst. Evol. Microbiol.">
        <title>The Global Catalogue of Microorganisms (GCM) 10K type strain sequencing project: providing services to taxonomists for standard genome sequencing and annotation.</title>
        <authorList>
            <consortium name="The Broad Institute Genomics Platform"/>
            <consortium name="The Broad Institute Genome Sequencing Center for Infectious Disease"/>
            <person name="Wu L."/>
            <person name="Ma J."/>
        </authorList>
    </citation>
    <scope>NUCLEOTIDE SEQUENCE [LARGE SCALE GENOMIC DNA]</scope>
    <source>
        <strain evidence="3">KCTC 52274</strain>
    </source>
</reference>
<comment type="caution">
    <text evidence="2">The sequence shown here is derived from an EMBL/GenBank/DDBJ whole genome shotgun (WGS) entry which is preliminary data.</text>
</comment>
<dbReference type="Proteomes" id="UP001597319">
    <property type="component" value="Unassembled WGS sequence"/>
</dbReference>
<accession>A0ABW5LAE4</accession>
<evidence type="ECO:0008006" key="4">
    <source>
        <dbReference type="Google" id="ProtNLM"/>
    </source>
</evidence>
<name>A0ABW5LAE4_9FLAO</name>
<organism evidence="2 3">
    <name type="scientific">Aquimarina rubra</name>
    <dbReference type="NCBI Taxonomy" id="1920033"/>
    <lineage>
        <taxon>Bacteria</taxon>
        <taxon>Pseudomonadati</taxon>
        <taxon>Bacteroidota</taxon>
        <taxon>Flavobacteriia</taxon>
        <taxon>Flavobacteriales</taxon>
        <taxon>Flavobacteriaceae</taxon>
        <taxon>Aquimarina</taxon>
    </lineage>
</organism>
<protein>
    <recommendedName>
        <fullName evidence="4">TMF family protein</fullName>
    </recommendedName>
</protein>
<evidence type="ECO:0000256" key="1">
    <source>
        <dbReference type="SAM" id="Coils"/>
    </source>
</evidence>
<evidence type="ECO:0000313" key="3">
    <source>
        <dbReference type="Proteomes" id="UP001597319"/>
    </source>
</evidence>
<evidence type="ECO:0000313" key="2">
    <source>
        <dbReference type="EMBL" id="MFD2561878.1"/>
    </source>
</evidence>
<keyword evidence="1" id="KW-0175">Coiled coil</keyword>